<dbReference type="InterPro" id="IPR001660">
    <property type="entry name" value="SAM"/>
</dbReference>
<dbReference type="SUPFAM" id="SSF47769">
    <property type="entry name" value="SAM/Pointed domain"/>
    <property type="match status" value="1"/>
</dbReference>
<dbReference type="GO" id="GO:0005216">
    <property type="term" value="F:monoatomic ion channel activity"/>
    <property type="evidence" value="ECO:0007669"/>
    <property type="project" value="InterPro"/>
</dbReference>
<dbReference type="Proteomes" id="UP001190700">
    <property type="component" value="Unassembled WGS sequence"/>
</dbReference>
<evidence type="ECO:0000256" key="4">
    <source>
        <dbReference type="ARBA" id="ARBA00023136"/>
    </source>
</evidence>
<evidence type="ECO:0000313" key="8">
    <source>
        <dbReference type="EMBL" id="KAK3246401.1"/>
    </source>
</evidence>
<dbReference type="GO" id="GO:0016020">
    <property type="term" value="C:membrane"/>
    <property type="evidence" value="ECO:0007669"/>
    <property type="project" value="UniProtKB-SubCell"/>
</dbReference>
<feature type="region of interest" description="Disordered" evidence="5">
    <location>
        <begin position="15"/>
        <end position="107"/>
    </location>
</feature>
<comment type="subcellular location">
    <subcellularLocation>
        <location evidence="1">Membrane</location>
        <topology evidence="1">Multi-pass membrane protein</topology>
    </subcellularLocation>
</comment>
<evidence type="ECO:0000256" key="5">
    <source>
        <dbReference type="SAM" id="MobiDB-lite"/>
    </source>
</evidence>
<comment type="caution">
    <text evidence="8">The sequence shown here is derived from an EMBL/GenBank/DDBJ whole genome shotgun (WGS) entry which is preliminary data.</text>
</comment>
<feature type="transmembrane region" description="Helical" evidence="6">
    <location>
        <begin position="230"/>
        <end position="249"/>
    </location>
</feature>
<evidence type="ECO:0000256" key="3">
    <source>
        <dbReference type="ARBA" id="ARBA00022989"/>
    </source>
</evidence>
<accession>A0AAE0C106</accession>
<proteinExistence type="predicted"/>
<dbReference type="Pfam" id="PF00520">
    <property type="entry name" value="Ion_trans"/>
    <property type="match status" value="1"/>
</dbReference>
<dbReference type="InterPro" id="IPR005821">
    <property type="entry name" value="Ion_trans_dom"/>
</dbReference>
<dbReference type="SUPFAM" id="SSF81324">
    <property type="entry name" value="Voltage-gated potassium channels"/>
    <property type="match status" value="1"/>
</dbReference>
<keyword evidence="3 6" id="KW-1133">Transmembrane helix</keyword>
<dbReference type="Gene3D" id="1.10.287.70">
    <property type="match status" value="1"/>
</dbReference>
<gene>
    <name evidence="8" type="ORF">CYMTET_44061</name>
</gene>
<protein>
    <recommendedName>
        <fullName evidence="7">SAM domain-containing protein</fullName>
    </recommendedName>
</protein>
<feature type="transmembrane region" description="Helical" evidence="6">
    <location>
        <begin position="289"/>
        <end position="311"/>
    </location>
</feature>
<evidence type="ECO:0000256" key="1">
    <source>
        <dbReference type="ARBA" id="ARBA00004141"/>
    </source>
</evidence>
<reference evidence="8 9" key="1">
    <citation type="journal article" date="2015" name="Genome Biol. Evol.">
        <title>Comparative Genomics of a Bacterivorous Green Alga Reveals Evolutionary Causalities and Consequences of Phago-Mixotrophic Mode of Nutrition.</title>
        <authorList>
            <person name="Burns J.A."/>
            <person name="Paasch A."/>
            <person name="Narechania A."/>
            <person name="Kim E."/>
        </authorList>
    </citation>
    <scope>NUCLEOTIDE SEQUENCE [LARGE SCALE GENOMIC DNA]</scope>
    <source>
        <strain evidence="8 9">PLY_AMNH</strain>
    </source>
</reference>
<feature type="compositionally biased region" description="Basic and acidic residues" evidence="5">
    <location>
        <begin position="88"/>
        <end position="107"/>
    </location>
</feature>
<dbReference type="SMART" id="SM00454">
    <property type="entry name" value="SAM"/>
    <property type="match status" value="1"/>
</dbReference>
<dbReference type="EMBL" id="LGRX02029859">
    <property type="protein sequence ID" value="KAK3246401.1"/>
    <property type="molecule type" value="Genomic_DNA"/>
</dbReference>
<dbReference type="InterPro" id="IPR013761">
    <property type="entry name" value="SAM/pointed_sf"/>
</dbReference>
<name>A0AAE0C106_9CHLO</name>
<evidence type="ECO:0000256" key="2">
    <source>
        <dbReference type="ARBA" id="ARBA00022692"/>
    </source>
</evidence>
<dbReference type="Pfam" id="PF07647">
    <property type="entry name" value="SAM_2"/>
    <property type="match status" value="1"/>
</dbReference>
<evidence type="ECO:0000313" key="9">
    <source>
        <dbReference type="Proteomes" id="UP001190700"/>
    </source>
</evidence>
<evidence type="ECO:0000256" key="6">
    <source>
        <dbReference type="SAM" id="Phobius"/>
    </source>
</evidence>
<evidence type="ECO:0000259" key="7">
    <source>
        <dbReference type="PROSITE" id="PS50105"/>
    </source>
</evidence>
<organism evidence="8 9">
    <name type="scientific">Cymbomonas tetramitiformis</name>
    <dbReference type="NCBI Taxonomy" id="36881"/>
    <lineage>
        <taxon>Eukaryota</taxon>
        <taxon>Viridiplantae</taxon>
        <taxon>Chlorophyta</taxon>
        <taxon>Pyramimonadophyceae</taxon>
        <taxon>Pyramimonadales</taxon>
        <taxon>Pyramimonadaceae</taxon>
        <taxon>Cymbomonas</taxon>
    </lineage>
</organism>
<dbReference type="Gene3D" id="1.10.150.50">
    <property type="entry name" value="Transcription Factor, Ets-1"/>
    <property type="match status" value="1"/>
</dbReference>
<dbReference type="AlphaFoldDB" id="A0AAE0C106"/>
<feature type="compositionally biased region" description="Polar residues" evidence="5">
    <location>
        <begin position="16"/>
        <end position="35"/>
    </location>
</feature>
<keyword evidence="9" id="KW-1185">Reference proteome</keyword>
<keyword evidence="4 6" id="KW-0472">Membrane</keyword>
<keyword evidence="2 6" id="KW-0812">Transmembrane</keyword>
<dbReference type="PROSITE" id="PS50105">
    <property type="entry name" value="SAM_DOMAIN"/>
    <property type="match status" value="1"/>
</dbReference>
<feature type="domain" description="SAM" evidence="7">
    <location>
        <begin position="390"/>
        <end position="455"/>
    </location>
</feature>
<sequence>MLQHFQWRASLRGACSSPSSCQSFPKTVLQPSSTLGAKASRDRPRYRATSSRLRREVISAGDSRRRGKSLKSTERSQKMVESGGTPLADEKMQDDTEVLGDERSDETQVERLRRRTELGLGFLDEVGSWNIASSCIIILVLVLDTYSGKELAGLSTLSNGLFEISRTDLSAIETTINGIFFLEYLIFGVSDNLVDTSKTLRVLRLLRLVNQSNNGRFVLLQGAGEVTVKLYTIVIEFFCIYVITAFVAYEVEHLVNPSFGDLGDSLYWSFLTLTGNDQPFDVYTAQGRIVAVASYIIATAVVSGQFARILATLGDDMMAQRRARFSEKWTASSKSYRRRDASTAVDSGKASSVRRVRVRSFRTPYQGNSRPELPTAPPRDGVDNTCVSDWSPEEVATWLSDIGLGQYSEAFRSIALDGDMLINYVDERVLIEDFDMDLRIHRNIILHQIDMLRTLQ</sequence>